<dbReference type="EMBL" id="JPWU03000426">
    <property type="protein sequence ID" value="KAG2515816.1"/>
    <property type="molecule type" value="Genomic_DNA"/>
</dbReference>
<sequence>MMPVVSRRVCTLTCIVLILALVQKSLAVATSVVAGAPTGFAAGTTGGGDIDPVYPTTTDELATYLSDDQPRVIVLKQNFSFIGTEGSTTEQGCRSKGSLDCIAKNNGYEPQDTITTSFSTCDGTSLDVTYDKAAKTPMIVASDKTLVGEGTNGVLDGRGIEITGSNVIVQNIHITNLNPHLVWGGDAISLNGDDANPPTGVWIDHVKVSSVGRQMVVVNFCGAQGITISNSDFDGNTKYSSSCDGRHYWAFLIVGKKTTMSLVNNYIHMTSGRSPKIGGGTAGDIVVIHAANNYFDDCSGHAFDVGASGYVLAEGNYFESVKAPNQDGLDGNFFVPDSASDCQANIDRDCELNVLEESGTLTGNSEDAVATQIGNYKTEIGGYSVAAASKFSVSSSNFGVGDLGGGVAQTSGLSGTAATSSSGSNACGSVFISSTDSNSGKVSGSVTVSSGPVVRVDTDVENDGWRGRARTM</sequence>
<organism evidence="11 12">
    <name type="scientific">Phytophthora kernoviae</name>
    <dbReference type="NCBI Taxonomy" id="325452"/>
    <lineage>
        <taxon>Eukaryota</taxon>
        <taxon>Sar</taxon>
        <taxon>Stramenopiles</taxon>
        <taxon>Oomycota</taxon>
        <taxon>Peronosporomycetes</taxon>
        <taxon>Peronosporales</taxon>
        <taxon>Peronosporaceae</taxon>
        <taxon>Phytophthora</taxon>
    </lineage>
</organism>
<dbReference type="GO" id="GO:0030570">
    <property type="term" value="F:pectate lyase activity"/>
    <property type="evidence" value="ECO:0007669"/>
    <property type="project" value="InterPro"/>
</dbReference>
<comment type="caution">
    <text evidence="11">The sequence shown here is derived from an EMBL/GenBank/DDBJ whole genome shotgun (WGS) entry which is preliminary data.</text>
</comment>
<evidence type="ECO:0000256" key="2">
    <source>
        <dbReference type="ARBA" id="ARBA00023180"/>
    </source>
</evidence>
<evidence type="ECO:0000256" key="3">
    <source>
        <dbReference type="ARBA" id="ARBA00023239"/>
    </source>
</evidence>
<dbReference type="InterPro" id="IPR012334">
    <property type="entry name" value="Pectin_lyas_fold"/>
</dbReference>
<dbReference type="InterPro" id="IPR011050">
    <property type="entry name" value="Pectin_lyase_fold/virulence"/>
</dbReference>
<dbReference type="Gene3D" id="2.160.20.10">
    <property type="entry name" value="Single-stranded right-handed beta-helix, Pectin lyase-like"/>
    <property type="match status" value="1"/>
</dbReference>
<evidence type="ECO:0000256" key="1">
    <source>
        <dbReference type="ARBA" id="ARBA00023157"/>
    </source>
</evidence>
<keyword evidence="3" id="KW-0456">Lyase</keyword>
<name>A0A3R7GU45_9STRA</name>
<comment type="function">
    <text evidence="5">Pectinolytic enzymes consist of four classes of enzymes: pectin lyase, polygalacturonase, pectin methylesterase and rhamnogalacturonase. Among pectinolytic enzymes, pectin lyase is the most important in depolymerization of pectin, since it cleaves internal glycosidic bonds of highly methylated pectins.</text>
</comment>
<evidence type="ECO:0000256" key="6">
    <source>
        <dbReference type="ARBA" id="ARBA00039082"/>
    </source>
</evidence>
<dbReference type="EMBL" id="MAYM02000720">
    <property type="protein sequence ID" value="RLN36598.1"/>
    <property type="molecule type" value="Genomic_DNA"/>
</dbReference>
<feature type="chain" id="PRO_5036092257" description="pectin lyase" evidence="7">
    <location>
        <begin position="28"/>
        <end position="472"/>
    </location>
</feature>
<evidence type="ECO:0000256" key="5">
    <source>
        <dbReference type="ARBA" id="ARBA00037631"/>
    </source>
</evidence>
<evidence type="ECO:0000313" key="12">
    <source>
        <dbReference type="Proteomes" id="UP000285624"/>
    </source>
</evidence>
<gene>
    <name evidence="10" type="ORF">BBI17_008352</name>
    <name evidence="11" type="ORF">BBO99_00008401</name>
    <name evidence="9" type="ORF">JM18_007977</name>
</gene>
<dbReference type="InterPro" id="IPR002022">
    <property type="entry name" value="Pec_lyase"/>
</dbReference>
<dbReference type="EMBL" id="MBDN02000434">
    <property type="protein sequence ID" value="RLN75352.1"/>
    <property type="molecule type" value="Genomic_DNA"/>
</dbReference>
<evidence type="ECO:0000313" key="13">
    <source>
        <dbReference type="Proteomes" id="UP000285883"/>
    </source>
</evidence>
<reference evidence="9" key="3">
    <citation type="submission" date="2020-06" db="EMBL/GenBank/DDBJ databases">
        <authorList>
            <person name="Studholme D.J."/>
        </authorList>
    </citation>
    <scope>NUCLEOTIDE SEQUENCE</scope>
    <source>
        <strain evidence="9">NZFS 3630</strain>
    </source>
</reference>
<evidence type="ECO:0000256" key="4">
    <source>
        <dbReference type="ARBA" id="ARBA00036818"/>
    </source>
</evidence>
<keyword evidence="12" id="KW-1185">Reference proteome</keyword>
<protein>
    <recommendedName>
        <fullName evidence="6">pectin lyase</fullName>
        <ecNumber evidence="6">4.2.2.10</ecNumber>
    </recommendedName>
</protein>
<dbReference type="Proteomes" id="UP000792063">
    <property type="component" value="Unassembled WGS sequence"/>
</dbReference>
<proteinExistence type="predicted"/>
<dbReference type="SMART" id="SM00656">
    <property type="entry name" value="Amb_all"/>
    <property type="match status" value="1"/>
</dbReference>
<dbReference type="Proteomes" id="UP000285624">
    <property type="component" value="Unassembled WGS sequence"/>
</dbReference>
<dbReference type="Pfam" id="PF00544">
    <property type="entry name" value="Pectate_lyase_4"/>
    <property type="match status" value="1"/>
</dbReference>
<reference evidence="9" key="1">
    <citation type="journal article" date="2015" name="Genom Data">
        <title>Genome sequences of six Phytophthora species associated with forests in New Zealand.</title>
        <authorList>
            <person name="Studholme D.J."/>
            <person name="McDougal R.L."/>
            <person name="Sambles C."/>
            <person name="Hansen E."/>
            <person name="Hardy G."/>
            <person name="Grant M."/>
            <person name="Ganley R.J."/>
            <person name="Williams N.M."/>
        </authorList>
    </citation>
    <scope>NUCLEOTIDE SEQUENCE</scope>
    <source>
        <strain evidence="9">NZFS 3630</strain>
    </source>
</reference>
<dbReference type="GO" id="GO:0047490">
    <property type="term" value="F:pectin lyase activity"/>
    <property type="evidence" value="ECO:0007669"/>
    <property type="project" value="UniProtKB-EC"/>
</dbReference>
<feature type="signal peptide" evidence="7">
    <location>
        <begin position="1"/>
        <end position="27"/>
    </location>
</feature>
<evidence type="ECO:0000313" key="11">
    <source>
        <dbReference type="EMBL" id="RLN75352.1"/>
    </source>
</evidence>
<evidence type="ECO:0000256" key="7">
    <source>
        <dbReference type="SAM" id="SignalP"/>
    </source>
</evidence>
<dbReference type="SUPFAM" id="SSF51126">
    <property type="entry name" value="Pectin lyase-like"/>
    <property type="match status" value="1"/>
</dbReference>
<comment type="catalytic activity">
    <reaction evidence="4">
        <text>Eliminative cleavage of (1-&gt;4)-alpha-D-galacturonan methyl ester to give oligosaccharides with 4-deoxy-6-O-methyl-alpha-D-galact-4-enuronosyl groups at their non-reducing ends.</text>
        <dbReference type="EC" id="4.2.2.10"/>
    </reaction>
</comment>
<evidence type="ECO:0000313" key="10">
    <source>
        <dbReference type="EMBL" id="RLN36598.1"/>
    </source>
</evidence>
<reference evidence="12 13" key="2">
    <citation type="submission" date="2018-07" db="EMBL/GenBank/DDBJ databases">
        <title>Genome sequencing of oomycete isolates from Chile give support for New Zealand origin for Phytophthora kernoviae and make available the first Nothophytophthora sp. genome.</title>
        <authorList>
            <person name="Studholme D.J."/>
            <person name="Sanfuentes E."/>
            <person name="Panda P."/>
            <person name="Hill R."/>
            <person name="Sambles C."/>
            <person name="Grant M."/>
            <person name="Williams N.M."/>
            <person name="Mcdougal R.L."/>
        </authorList>
    </citation>
    <scope>NUCLEOTIDE SEQUENCE [LARGE SCALE GENOMIC DNA]</scope>
    <source>
        <strain evidence="10">Chile2</strain>
        <strain evidence="11">Chile4</strain>
    </source>
</reference>
<accession>A0A3R7GU45</accession>
<feature type="domain" description="Pectate lyase" evidence="8">
    <location>
        <begin position="103"/>
        <end position="324"/>
    </location>
</feature>
<dbReference type="STRING" id="325452.A0A3R7GU45"/>
<keyword evidence="1" id="KW-1015">Disulfide bond</keyword>
<evidence type="ECO:0000259" key="8">
    <source>
        <dbReference type="SMART" id="SM00656"/>
    </source>
</evidence>
<evidence type="ECO:0000313" key="9">
    <source>
        <dbReference type="EMBL" id="KAG2515816.1"/>
    </source>
</evidence>
<dbReference type="PANTHER" id="PTHR31683:SF67">
    <property type="entry name" value="PECTIN LYASE F-RELATED"/>
    <property type="match status" value="1"/>
</dbReference>
<dbReference type="EC" id="4.2.2.10" evidence="6"/>
<dbReference type="InterPro" id="IPR045032">
    <property type="entry name" value="PEL"/>
</dbReference>
<keyword evidence="2" id="KW-0325">Glycoprotein</keyword>
<keyword evidence="7" id="KW-0732">Signal</keyword>
<dbReference type="AlphaFoldDB" id="A0A3R7GU45"/>
<dbReference type="Proteomes" id="UP000285883">
    <property type="component" value="Unassembled WGS sequence"/>
</dbReference>
<dbReference type="PANTHER" id="PTHR31683">
    <property type="entry name" value="PECTATE LYASE 18-RELATED"/>
    <property type="match status" value="1"/>
</dbReference>